<protein>
    <submittedName>
        <fullName evidence="2">Uncharacterized protein</fullName>
    </submittedName>
</protein>
<reference evidence="2 3" key="1">
    <citation type="submission" date="2015-01" db="EMBL/GenBank/DDBJ databases">
        <title>Evolution of Trichinella species and genotypes.</title>
        <authorList>
            <person name="Korhonen P.K."/>
            <person name="Edoardo P."/>
            <person name="Giuseppe L.R."/>
            <person name="Gasser R.B."/>
        </authorList>
    </citation>
    <scope>NUCLEOTIDE SEQUENCE [LARGE SCALE GENOMIC DNA]</scope>
    <source>
        <strain evidence="2">ISS417</strain>
    </source>
</reference>
<keyword evidence="1" id="KW-0812">Transmembrane</keyword>
<comment type="caution">
    <text evidence="2">The sequence shown here is derived from an EMBL/GenBank/DDBJ whole genome shotgun (WGS) entry which is preliminary data.</text>
</comment>
<dbReference type="AlphaFoldDB" id="A0A0V0TN47"/>
<keyword evidence="1" id="KW-0472">Membrane</keyword>
<keyword evidence="1" id="KW-1133">Transmembrane helix</keyword>
<dbReference type="EMBL" id="JYDJ01000200">
    <property type="protein sequence ID" value="KRX40411.1"/>
    <property type="molecule type" value="Genomic_DNA"/>
</dbReference>
<organism evidence="2 3">
    <name type="scientific">Trichinella murrelli</name>
    <dbReference type="NCBI Taxonomy" id="144512"/>
    <lineage>
        <taxon>Eukaryota</taxon>
        <taxon>Metazoa</taxon>
        <taxon>Ecdysozoa</taxon>
        <taxon>Nematoda</taxon>
        <taxon>Enoplea</taxon>
        <taxon>Dorylaimia</taxon>
        <taxon>Trichinellida</taxon>
        <taxon>Trichinellidae</taxon>
        <taxon>Trichinella</taxon>
    </lineage>
</organism>
<evidence type="ECO:0000256" key="1">
    <source>
        <dbReference type="SAM" id="Phobius"/>
    </source>
</evidence>
<evidence type="ECO:0000313" key="2">
    <source>
        <dbReference type="EMBL" id="KRX40411.1"/>
    </source>
</evidence>
<accession>A0A0V0TN47</accession>
<dbReference type="OrthoDB" id="5919971at2759"/>
<dbReference type="Proteomes" id="UP000055048">
    <property type="component" value="Unassembled WGS sequence"/>
</dbReference>
<gene>
    <name evidence="2" type="ORF">T05_5909</name>
</gene>
<proteinExistence type="predicted"/>
<evidence type="ECO:0000313" key="3">
    <source>
        <dbReference type="Proteomes" id="UP000055048"/>
    </source>
</evidence>
<keyword evidence="3" id="KW-1185">Reference proteome</keyword>
<feature type="transmembrane region" description="Helical" evidence="1">
    <location>
        <begin position="25"/>
        <end position="46"/>
    </location>
</feature>
<name>A0A0V0TN47_9BILA</name>
<sequence length="80" mass="8822">MLNPLHIGHNATLRVRDVNRGTVNLINFLFLFLVVIMAECEGIYSVGCREGKLSSKFTAANLQVISKDLLSSDEASDLEI</sequence>